<evidence type="ECO:0000313" key="2">
    <source>
        <dbReference type="Proteomes" id="UP001519064"/>
    </source>
</evidence>
<evidence type="ECO:0000313" key="1">
    <source>
        <dbReference type="EMBL" id="MBO8193307.1"/>
    </source>
</evidence>
<reference evidence="1 2" key="1">
    <citation type="submission" date="2020-11" db="EMBL/GenBank/DDBJ databases">
        <title>Streptomyces spirodelae sp. nov., isolated from duckweed.</title>
        <authorList>
            <person name="Saimee Y."/>
            <person name="Duangmal K."/>
        </authorList>
    </citation>
    <scope>NUCLEOTIDE SEQUENCE [LARGE SCALE GENOMIC DNA]</scope>
    <source>
        <strain evidence="1 2">S16-07</strain>
    </source>
</reference>
<sequence length="150" mass="16246">MGFSMEIVAARADELADAVPDVFAETDTTLGFEDATSVSRGSELCVTKSGDWVIVIDVWHRLSGFTPYLVEASASTDLYLVRIGGDPAVFHYRDGCLQMAAEGSHACMELAAVDYDDGEVLGQELLLKYTGVSFADDDLWSAEFTVFALD</sequence>
<dbReference type="RefSeq" id="WP_209240363.1">
    <property type="nucleotide sequence ID" value="NZ_JADKMA010000077.1"/>
</dbReference>
<protein>
    <submittedName>
        <fullName evidence="1">Uncharacterized protein</fullName>
    </submittedName>
</protein>
<comment type="caution">
    <text evidence="1">The sequence shown here is derived from an EMBL/GenBank/DDBJ whole genome shotgun (WGS) entry which is preliminary data.</text>
</comment>
<dbReference type="EMBL" id="JADKMA010000077">
    <property type="protein sequence ID" value="MBO8193307.1"/>
    <property type="molecule type" value="Genomic_DNA"/>
</dbReference>
<keyword evidence="2" id="KW-1185">Reference proteome</keyword>
<proteinExistence type="predicted"/>
<dbReference type="Proteomes" id="UP001519064">
    <property type="component" value="Unassembled WGS sequence"/>
</dbReference>
<gene>
    <name evidence="1" type="ORF">ITI46_16780</name>
</gene>
<organism evidence="1 2">
    <name type="scientific">Streptomyces oryzae</name>
    <dbReference type="NCBI Taxonomy" id="1434886"/>
    <lineage>
        <taxon>Bacteria</taxon>
        <taxon>Bacillati</taxon>
        <taxon>Actinomycetota</taxon>
        <taxon>Actinomycetes</taxon>
        <taxon>Kitasatosporales</taxon>
        <taxon>Streptomycetaceae</taxon>
        <taxon>Streptomyces</taxon>
    </lineage>
</organism>
<name>A0ABS3XD46_9ACTN</name>
<accession>A0ABS3XD46</accession>